<dbReference type="EMBL" id="WUBJ01000003">
    <property type="protein sequence ID" value="MWV55918.1"/>
    <property type="molecule type" value="Genomic_DNA"/>
</dbReference>
<dbReference type="AlphaFoldDB" id="A0A6I4RB63"/>
<evidence type="ECO:0000313" key="1">
    <source>
        <dbReference type="EMBL" id="MWV55918.1"/>
    </source>
</evidence>
<reference evidence="1 2" key="1">
    <citation type="submission" date="2019-10" db="EMBL/GenBank/DDBJ databases">
        <title>Streptococcis sp, isolated from the respiratory tract of Marmot.</title>
        <authorList>
            <person name="Zhang G."/>
        </authorList>
    </citation>
    <scope>NUCLEOTIDE SEQUENCE [LARGE SCALE GENOMIC DNA]</scope>
    <source>
        <strain evidence="2">zg-70</strain>
    </source>
</reference>
<accession>A0A6I4RB63</accession>
<name>A0A6I4RB63_9STRE</name>
<evidence type="ECO:0000313" key="2">
    <source>
        <dbReference type="Proteomes" id="UP000435423"/>
    </source>
</evidence>
<gene>
    <name evidence="1" type="ORF">GGH11_02845</name>
</gene>
<sequence>MFNIADNLSAFAKNLDGSVDEVVAGISKNVNEKNLVSTSLGTLENNVKIIDSVQADKVNNWWKTEMGYANPPYKPGTTVDVITLTNETTFVRVYDGDVSGQFGGWLMNLDDIKGLTPEEIRDLYALPATPKYITDVVLESETTLRTGIVNPLEGWGKGGARQFDLMGQRTGKFINERLIQW</sequence>
<dbReference type="Proteomes" id="UP000435423">
    <property type="component" value="Unassembled WGS sequence"/>
</dbReference>
<organism evidence="1 2">
    <name type="scientific">Streptococcus zhangguiae</name>
    <dbReference type="NCBI Taxonomy" id="2664091"/>
    <lineage>
        <taxon>Bacteria</taxon>
        <taxon>Bacillati</taxon>
        <taxon>Bacillota</taxon>
        <taxon>Bacilli</taxon>
        <taxon>Lactobacillales</taxon>
        <taxon>Streptococcaceae</taxon>
        <taxon>Streptococcus</taxon>
    </lineage>
</organism>
<protein>
    <recommendedName>
        <fullName evidence="3">Pre-toxin TG domain-containing protein</fullName>
    </recommendedName>
</protein>
<evidence type="ECO:0008006" key="3">
    <source>
        <dbReference type="Google" id="ProtNLM"/>
    </source>
</evidence>
<proteinExistence type="predicted"/>
<dbReference type="RefSeq" id="WP_160463162.1">
    <property type="nucleotide sequence ID" value="NZ_JABFQT010000003.1"/>
</dbReference>
<comment type="caution">
    <text evidence="1">The sequence shown here is derived from an EMBL/GenBank/DDBJ whole genome shotgun (WGS) entry which is preliminary data.</text>
</comment>